<feature type="signal peptide" evidence="5">
    <location>
        <begin position="1"/>
        <end position="21"/>
    </location>
</feature>
<dbReference type="SUPFAM" id="SSF53187">
    <property type="entry name" value="Zn-dependent exopeptidases"/>
    <property type="match status" value="1"/>
</dbReference>
<evidence type="ECO:0000313" key="8">
    <source>
        <dbReference type="Proteomes" id="UP000662572"/>
    </source>
</evidence>
<accession>A0A918UXI5</accession>
<dbReference type="InterPro" id="IPR055438">
    <property type="entry name" value="AstE_AspA_cat"/>
</dbReference>
<dbReference type="GO" id="GO:0046872">
    <property type="term" value="F:metal ion binding"/>
    <property type="evidence" value="ECO:0007669"/>
    <property type="project" value="UniProtKB-KW"/>
</dbReference>
<evidence type="ECO:0000256" key="3">
    <source>
        <dbReference type="ARBA" id="ARBA00022801"/>
    </source>
</evidence>
<keyword evidence="5" id="KW-0732">Signal</keyword>
<feature type="chain" id="PRO_5037816056" evidence="5">
    <location>
        <begin position="22"/>
        <end position="374"/>
    </location>
</feature>
<evidence type="ECO:0000256" key="5">
    <source>
        <dbReference type="SAM" id="SignalP"/>
    </source>
</evidence>
<evidence type="ECO:0000256" key="1">
    <source>
        <dbReference type="ARBA" id="ARBA00001947"/>
    </source>
</evidence>
<dbReference type="PANTHER" id="PTHR37326:SF1">
    <property type="entry name" value="BLL3975 PROTEIN"/>
    <property type="match status" value="1"/>
</dbReference>
<evidence type="ECO:0000256" key="4">
    <source>
        <dbReference type="ARBA" id="ARBA00022833"/>
    </source>
</evidence>
<dbReference type="PANTHER" id="PTHR37326">
    <property type="entry name" value="BLL3975 PROTEIN"/>
    <property type="match status" value="1"/>
</dbReference>
<dbReference type="EMBL" id="BMZB01000006">
    <property type="protein sequence ID" value="GGZ42912.1"/>
    <property type="molecule type" value="Genomic_DNA"/>
</dbReference>
<dbReference type="Pfam" id="PF24827">
    <property type="entry name" value="AstE_AspA_cat"/>
    <property type="match status" value="1"/>
</dbReference>
<comment type="cofactor">
    <cofactor evidence="1">
        <name>Zn(2+)</name>
        <dbReference type="ChEBI" id="CHEBI:29105"/>
    </cofactor>
</comment>
<dbReference type="AlphaFoldDB" id="A0A918UXI5"/>
<sequence>MKRALPLITLLMSGVFAPAMAATVYTGDRVDGFAVIDKLDSADFKASSVTKLYFRVSDQSIGQGWYVPVVVIKGAKPGPKLLLTAAIHGDELNGIPVVQQIIKDTDPKTLSGTIIAVPGLNTPGLLHSTRQFTPNGHGSGGENLNRILPGDLHGGAANIYAARLWSNLFMGNVDISIDLHTQSAGISYPMYVFAETSGARHLADLIRPDVINMDPGIDGTVENTLNAYGFTSVTLELGVAESFDPVMIARGVKGIINVMRDQGMVAGAPNLSGPEPFLGNEILNVKAPRGGFAHVTVKLGDTVKAGDAVATITNAYGDVVGQITAPRDGQVLSVATDPRRDPGDTVARLIYWNDKGACAATGCPTNKKAPSTTE</sequence>
<evidence type="ECO:0000313" key="7">
    <source>
        <dbReference type="EMBL" id="GGZ42912.1"/>
    </source>
</evidence>
<dbReference type="GO" id="GO:0016788">
    <property type="term" value="F:hydrolase activity, acting on ester bonds"/>
    <property type="evidence" value="ECO:0007669"/>
    <property type="project" value="InterPro"/>
</dbReference>
<dbReference type="CDD" id="cd06251">
    <property type="entry name" value="M14_ASTE_ASPA-like"/>
    <property type="match status" value="1"/>
</dbReference>
<reference evidence="7" key="1">
    <citation type="journal article" date="2014" name="Int. J. Syst. Evol. Microbiol.">
        <title>Complete genome sequence of Corynebacterium casei LMG S-19264T (=DSM 44701T), isolated from a smear-ripened cheese.</title>
        <authorList>
            <consortium name="US DOE Joint Genome Institute (JGI-PGF)"/>
            <person name="Walter F."/>
            <person name="Albersmeier A."/>
            <person name="Kalinowski J."/>
            <person name="Ruckert C."/>
        </authorList>
    </citation>
    <scope>NUCLEOTIDE SEQUENCE</scope>
    <source>
        <strain evidence="7">KCTC 32296</strain>
    </source>
</reference>
<dbReference type="PIRSF" id="PIRSF039012">
    <property type="entry name" value="ASP"/>
    <property type="match status" value="1"/>
</dbReference>
<name>A0A918UXI5_9CAUL</name>
<feature type="domain" description="Succinylglutamate desuccinylase/Aspartoacylase catalytic" evidence="6">
    <location>
        <begin position="77"/>
        <end position="260"/>
    </location>
</feature>
<dbReference type="GO" id="GO:0016811">
    <property type="term" value="F:hydrolase activity, acting on carbon-nitrogen (but not peptide) bonds, in linear amides"/>
    <property type="evidence" value="ECO:0007669"/>
    <property type="project" value="InterPro"/>
</dbReference>
<gene>
    <name evidence="7" type="ORF">GCM10011273_32030</name>
</gene>
<keyword evidence="2" id="KW-0479">Metal-binding</keyword>
<dbReference type="Proteomes" id="UP000662572">
    <property type="component" value="Unassembled WGS sequence"/>
</dbReference>
<keyword evidence="4" id="KW-0862">Zinc</keyword>
<evidence type="ECO:0000259" key="6">
    <source>
        <dbReference type="Pfam" id="PF24827"/>
    </source>
</evidence>
<evidence type="ECO:0000256" key="2">
    <source>
        <dbReference type="ARBA" id="ARBA00022723"/>
    </source>
</evidence>
<dbReference type="Gene3D" id="3.40.630.10">
    <property type="entry name" value="Zn peptidases"/>
    <property type="match status" value="1"/>
</dbReference>
<dbReference type="RefSeq" id="WP_189488486.1">
    <property type="nucleotide sequence ID" value="NZ_BMZB01000006.1"/>
</dbReference>
<dbReference type="InterPro" id="IPR053138">
    <property type="entry name" value="N-alpha-Ac-DABA_deacetylase"/>
</dbReference>
<reference evidence="7" key="2">
    <citation type="submission" date="2020-09" db="EMBL/GenBank/DDBJ databases">
        <authorList>
            <person name="Sun Q."/>
            <person name="Kim S."/>
        </authorList>
    </citation>
    <scope>NUCLEOTIDE SEQUENCE</scope>
    <source>
        <strain evidence="7">KCTC 32296</strain>
    </source>
</reference>
<keyword evidence="3" id="KW-0378">Hydrolase</keyword>
<comment type="caution">
    <text evidence="7">The sequence shown here is derived from an EMBL/GenBank/DDBJ whole genome shotgun (WGS) entry which is preliminary data.</text>
</comment>
<organism evidence="7 8">
    <name type="scientific">Asticcacaulis endophyticus</name>
    <dbReference type="NCBI Taxonomy" id="1395890"/>
    <lineage>
        <taxon>Bacteria</taxon>
        <taxon>Pseudomonadati</taxon>
        <taxon>Pseudomonadota</taxon>
        <taxon>Alphaproteobacteria</taxon>
        <taxon>Caulobacterales</taxon>
        <taxon>Caulobacteraceae</taxon>
        <taxon>Asticcacaulis</taxon>
    </lineage>
</organism>
<protein>
    <submittedName>
        <fullName evidence="7">Deacylase</fullName>
    </submittedName>
</protein>
<keyword evidence="8" id="KW-1185">Reference proteome</keyword>
<proteinExistence type="predicted"/>
<dbReference type="InterPro" id="IPR043795">
    <property type="entry name" value="N-alpha-Ac-DABA-like"/>
</dbReference>